<dbReference type="EMBL" id="LPVJ01000059">
    <property type="protein sequence ID" value="KUO95124.1"/>
    <property type="molecule type" value="Genomic_DNA"/>
</dbReference>
<dbReference type="InterPro" id="IPR041473">
    <property type="entry name" value="CtsR_C"/>
</dbReference>
<dbReference type="Proteomes" id="UP000053557">
    <property type="component" value="Unassembled WGS sequence"/>
</dbReference>
<evidence type="ECO:0000256" key="5">
    <source>
        <dbReference type="ARBA" id="ARBA00023125"/>
    </source>
</evidence>
<dbReference type="InterPro" id="IPR041902">
    <property type="entry name" value="CtsR_N_sf"/>
</dbReference>
<keyword evidence="4 7" id="KW-0805">Transcription regulation</keyword>
<evidence type="ECO:0000256" key="1">
    <source>
        <dbReference type="ARBA" id="ARBA00010189"/>
    </source>
</evidence>
<evidence type="ECO:0000256" key="6">
    <source>
        <dbReference type="ARBA" id="ARBA00023163"/>
    </source>
</evidence>
<protein>
    <recommendedName>
        <fullName evidence="2 7">Transcriptional regulator CtsR</fullName>
    </recommendedName>
</protein>
<evidence type="ECO:0000259" key="9">
    <source>
        <dbReference type="Pfam" id="PF17727"/>
    </source>
</evidence>
<dbReference type="InterPro" id="IPR040465">
    <property type="entry name" value="CtsR_N"/>
</dbReference>
<dbReference type="GO" id="GO:0006355">
    <property type="term" value="P:regulation of DNA-templated transcription"/>
    <property type="evidence" value="ECO:0007669"/>
    <property type="project" value="UniProtKB-UniRule"/>
</dbReference>
<dbReference type="GO" id="GO:0003677">
    <property type="term" value="F:DNA binding"/>
    <property type="evidence" value="ECO:0007669"/>
    <property type="project" value="UniProtKB-UniRule"/>
</dbReference>
<name>A0A101XPM4_9BACL</name>
<dbReference type="PIRSF" id="PIRSF010607">
    <property type="entry name" value="Txn_repr_CtsR"/>
    <property type="match status" value="1"/>
</dbReference>
<reference evidence="10 11" key="1">
    <citation type="submission" date="2015-12" db="EMBL/GenBank/DDBJ databases">
        <title>Draft genome sequence of Acidibacillus ferrooxidans ITV001, isolated from a chalcopyrite acid mine drainage site in Brazil.</title>
        <authorList>
            <person name="Dall'Agnol H."/>
            <person name="Nancucheo I."/>
            <person name="Johnson B."/>
            <person name="Oliveira R."/>
            <person name="Leite L."/>
            <person name="Pylro V."/>
            <person name="Nunes G.L."/>
            <person name="Tzotzos G."/>
            <person name="Fernandes G.R."/>
            <person name="Dutra J."/>
            <person name="Orellana S.C."/>
            <person name="Oliveira G."/>
        </authorList>
    </citation>
    <scope>NUCLEOTIDE SEQUENCE [LARGE SCALE GENOMIC DNA]</scope>
    <source>
        <strain evidence="11">ITV01</strain>
    </source>
</reference>
<evidence type="ECO:0000256" key="3">
    <source>
        <dbReference type="ARBA" id="ARBA00022491"/>
    </source>
</evidence>
<evidence type="ECO:0000313" key="11">
    <source>
        <dbReference type="Proteomes" id="UP000053557"/>
    </source>
</evidence>
<dbReference type="Gene3D" id="1.10.1200.150">
    <property type="entry name" value="Transcriptional regulator CtsR, C-terminal domain"/>
    <property type="match status" value="1"/>
</dbReference>
<keyword evidence="6 7" id="KW-0804">Transcription</keyword>
<feature type="domain" description="CtsR N-terminal HTH" evidence="8">
    <location>
        <begin position="4"/>
        <end position="73"/>
    </location>
</feature>
<comment type="caution">
    <text evidence="10">The sequence shown here is derived from an EMBL/GenBank/DDBJ whole genome shotgun (WGS) entry which is preliminary data.</text>
</comment>
<sequence length="158" mass="18062">MKSTADQIEAYLFKRIEDSENGMIDLQRNELAQLFSCVPSQINYVIATRFTLERGYVIESKRGGGGYIRIRRVTEEAHSELDAIMRAIGSQITQREAEGIVWRLESDGILTAREAKMMRAVLSRDILHMPLPTRDEFRARLFVAMLVAVLTHDGEEME</sequence>
<keyword evidence="5 7" id="KW-0238">DNA-binding</keyword>
<evidence type="ECO:0000259" key="8">
    <source>
        <dbReference type="Pfam" id="PF05848"/>
    </source>
</evidence>
<dbReference type="InterPro" id="IPR041908">
    <property type="entry name" value="CtsR_C_sf"/>
</dbReference>
<gene>
    <name evidence="10" type="ORF">ATW55_13790</name>
</gene>
<dbReference type="AlphaFoldDB" id="A0A101XPM4"/>
<dbReference type="OrthoDB" id="1680813at2"/>
<dbReference type="InterPro" id="IPR008463">
    <property type="entry name" value="CtsR"/>
</dbReference>
<evidence type="ECO:0000256" key="4">
    <source>
        <dbReference type="ARBA" id="ARBA00023015"/>
    </source>
</evidence>
<evidence type="ECO:0000256" key="2">
    <source>
        <dbReference type="ARBA" id="ARBA00014129"/>
    </source>
</evidence>
<evidence type="ECO:0000256" key="7">
    <source>
        <dbReference type="PIRNR" id="PIRNR010607"/>
    </source>
</evidence>
<keyword evidence="11" id="KW-1185">Reference proteome</keyword>
<accession>A0A101XPM4</accession>
<comment type="similarity">
    <text evidence="1 7">Belongs to the CtsR family.</text>
</comment>
<dbReference type="Pfam" id="PF17727">
    <property type="entry name" value="CtsR_C"/>
    <property type="match status" value="1"/>
</dbReference>
<dbReference type="Pfam" id="PF05848">
    <property type="entry name" value="CtsR"/>
    <property type="match status" value="1"/>
</dbReference>
<evidence type="ECO:0000313" key="10">
    <source>
        <dbReference type="EMBL" id="KUO95124.1"/>
    </source>
</evidence>
<dbReference type="Gene3D" id="3.30.56.130">
    <property type="entry name" value="Transcriptional regulator CtsR, winged HTH domain"/>
    <property type="match status" value="1"/>
</dbReference>
<dbReference type="RefSeq" id="WP_067718394.1">
    <property type="nucleotide sequence ID" value="NZ_LPVJ01000059.1"/>
</dbReference>
<proteinExistence type="inferred from homology"/>
<feature type="domain" description="CtsR C-terminal dimerization" evidence="9">
    <location>
        <begin position="81"/>
        <end position="146"/>
    </location>
</feature>
<keyword evidence="3 7" id="KW-0678">Repressor</keyword>
<organism evidence="10 11">
    <name type="scientific">Ferroacidibacillus organovorans</name>
    <dbReference type="NCBI Taxonomy" id="1765683"/>
    <lineage>
        <taxon>Bacteria</taxon>
        <taxon>Bacillati</taxon>
        <taxon>Bacillota</taxon>
        <taxon>Bacilli</taxon>
        <taxon>Bacillales</taxon>
        <taxon>Alicyclobacillaceae</taxon>
        <taxon>Ferroacidibacillus</taxon>
    </lineage>
</organism>